<evidence type="ECO:0000256" key="1">
    <source>
        <dbReference type="ARBA" id="ARBA00010645"/>
    </source>
</evidence>
<dbReference type="Gene3D" id="3.10.20.280">
    <property type="entry name" value="RnfH-like"/>
    <property type="match status" value="1"/>
</dbReference>
<dbReference type="PANTHER" id="PTHR37483">
    <property type="entry name" value="UPF0125 PROTEIN RATB"/>
    <property type="match status" value="1"/>
</dbReference>
<protein>
    <recommendedName>
        <fullName evidence="2">UPF0125 protein BW247_03240</fullName>
    </recommendedName>
</protein>
<organism evidence="3 4">
    <name type="scientific">Acidihalobacter ferrooxydans</name>
    <dbReference type="NCBI Taxonomy" id="1765967"/>
    <lineage>
        <taxon>Bacteria</taxon>
        <taxon>Pseudomonadati</taxon>
        <taxon>Pseudomonadota</taxon>
        <taxon>Gammaproteobacteria</taxon>
        <taxon>Chromatiales</taxon>
        <taxon>Ectothiorhodospiraceae</taxon>
        <taxon>Acidihalobacter</taxon>
    </lineage>
</organism>
<dbReference type="KEGG" id="afy:BW247_03240"/>
<dbReference type="NCBIfam" id="NF002490">
    <property type="entry name" value="PRK01777.1"/>
    <property type="match status" value="1"/>
</dbReference>
<dbReference type="InterPro" id="IPR016155">
    <property type="entry name" value="Mopterin_synth/thiamin_S_b"/>
</dbReference>
<dbReference type="InterPro" id="IPR037021">
    <property type="entry name" value="RnfH_sf"/>
</dbReference>
<accession>A0A1P8UL22</accession>
<dbReference type="EMBL" id="CP019434">
    <property type="protein sequence ID" value="APZ44519.1"/>
    <property type="molecule type" value="Genomic_DNA"/>
</dbReference>
<evidence type="ECO:0000256" key="2">
    <source>
        <dbReference type="HAMAP-Rule" id="MF_00460"/>
    </source>
</evidence>
<dbReference type="HAMAP" id="MF_00460">
    <property type="entry name" value="UPF0125_RnfH"/>
    <property type="match status" value="1"/>
</dbReference>
<dbReference type="OrthoDB" id="9796575at2"/>
<keyword evidence="4" id="KW-1185">Reference proteome</keyword>
<comment type="similarity">
    <text evidence="1 2">Belongs to the UPF0125 (RnfH) family.</text>
</comment>
<dbReference type="SUPFAM" id="SSF54285">
    <property type="entry name" value="MoaD/ThiS"/>
    <property type="match status" value="1"/>
</dbReference>
<evidence type="ECO:0000313" key="3">
    <source>
        <dbReference type="EMBL" id="APZ44519.1"/>
    </source>
</evidence>
<sequence>MNEGPPAPRAELAVEVAYARPDQQVVLSLKVRQGMRLGEIIRSSGLLERFPEIDLTVAKIGVFGRRRTLDELARAGDRIEVYRPLQADPKESRRRRAAARDGLES</sequence>
<dbReference type="AlphaFoldDB" id="A0A1P8UL22"/>
<evidence type="ECO:0000313" key="4">
    <source>
        <dbReference type="Proteomes" id="UP000243807"/>
    </source>
</evidence>
<proteinExistence type="inferred from homology"/>
<dbReference type="Proteomes" id="UP000243807">
    <property type="component" value="Chromosome"/>
</dbReference>
<dbReference type="Pfam" id="PF03658">
    <property type="entry name" value="Ub-RnfH"/>
    <property type="match status" value="1"/>
</dbReference>
<dbReference type="RefSeq" id="WP_076838297.1">
    <property type="nucleotide sequence ID" value="NZ_CP019434.1"/>
</dbReference>
<name>A0A1P8UL22_9GAMM</name>
<dbReference type="PANTHER" id="PTHR37483:SF1">
    <property type="entry name" value="UPF0125 PROTEIN RATB"/>
    <property type="match status" value="1"/>
</dbReference>
<gene>
    <name evidence="3" type="ORF">BW247_03240</name>
</gene>
<dbReference type="InterPro" id="IPR005346">
    <property type="entry name" value="RnfH"/>
</dbReference>
<reference evidence="3 4" key="1">
    <citation type="submission" date="2017-01" db="EMBL/GenBank/DDBJ databases">
        <title>Draft sequence of Acidihalobacter ferrooxidans strain DSM 14175 (strain V8).</title>
        <authorList>
            <person name="Khaleque H.N."/>
            <person name="Ramsay J.P."/>
            <person name="Murphy R.J.T."/>
            <person name="Kaksonen A.H."/>
            <person name="Boxall N.J."/>
            <person name="Watkin E.L.J."/>
        </authorList>
    </citation>
    <scope>NUCLEOTIDE SEQUENCE [LARGE SCALE GENOMIC DNA]</scope>
    <source>
        <strain evidence="3 4">V8</strain>
    </source>
</reference>
<dbReference type="STRING" id="1765967.BW247_03240"/>